<dbReference type="InterPro" id="IPR032710">
    <property type="entry name" value="NTF2-like_dom_sf"/>
</dbReference>
<dbReference type="EMBL" id="ATHL01000141">
    <property type="protein sequence ID" value="EQB08771.1"/>
    <property type="molecule type" value="Genomic_DNA"/>
</dbReference>
<dbReference type="Pfam" id="PF07366">
    <property type="entry name" value="SnoaL"/>
    <property type="match status" value="1"/>
</dbReference>
<dbReference type="PATRIC" id="fig|1096930.3.peg.4091"/>
<accession>T0GXR7</accession>
<dbReference type="InterPro" id="IPR009959">
    <property type="entry name" value="Cyclase_SnoaL-like"/>
</dbReference>
<evidence type="ECO:0000313" key="1">
    <source>
        <dbReference type="EMBL" id="EQB08771.1"/>
    </source>
</evidence>
<proteinExistence type="predicted"/>
<evidence type="ECO:0008006" key="3">
    <source>
        <dbReference type="Google" id="ProtNLM"/>
    </source>
</evidence>
<dbReference type="SUPFAM" id="SSF54427">
    <property type="entry name" value="NTF2-like"/>
    <property type="match status" value="1"/>
</dbReference>
<dbReference type="Proteomes" id="UP000015527">
    <property type="component" value="Unassembled WGS sequence"/>
</dbReference>
<gene>
    <name evidence="1" type="ORF">L284_20805</name>
</gene>
<organism evidence="1 2">
    <name type="scientific">Novosphingobium lindaniclasticum LE124</name>
    <dbReference type="NCBI Taxonomy" id="1096930"/>
    <lineage>
        <taxon>Bacteria</taxon>
        <taxon>Pseudomonadati</taxon>
        <taxon>Pseudomonadota</taxon>
        <taxon>Alphaproteobacteria</taxon>
        <taxon>Sphingomonadales</taxon>
        <taxon>Sphingomonadaceae</taxon>
        <taxon>Novosphingobium</taxon>
    </lineage>
</organism>
<dbReference type="GO" id="GO:0030638">
    <property type="term" value="P:polyketide metabolic process"/>
    <property type="evidence" value="ECO:0007669"/>
    <property type="project" value="InterPro"/>
</dbReference>
<comment type="caution">
    <text evidence="1">The sequence shown here is derived from an EMBL/GenBank/DDBJ whole genome shotgun (WGS) entry which is preliminary data.</text>
</comment>
<keyword evidence="2" id="KW-1185">Reference proteome</keyword>
<dbReference type="Gene3D" id="3.10.450.50">
    <property type="match status" value="1"/>
</dbReference>
<evidence type="ECO:0000313" key="2">
    <source>
        <dbReference type="Proteomes" id="UP000015527"/>
    </source>
</evidence>
<name>T0GXR7_9SPHN</name>
<dbReference type="eggNOG" id="COG5485">
    <property type="taxonomic scope" value="Bacteria"/>
</dbReference>
<reference evidence="1 2" key="1">
    <citation type="journal article" date="2013" name="Genome Announc.">
        <title>Genome Sequence of Novosphingobium lindaniclasticum LE124T, Isolated from a Hexachlorocyclohexane Dumpsite.</title>
        <authorList>
            <person name="Saxena A."/>
            <person name="Nayyar N."/>
            <person name="Sangwan N."/>
            <person name="Kumari R."/>
            <person name="Khurana J.P."/>
            <person name="Lal R."/>
        </authorList>
    </citation>
    <scope>NUCLEOTIDE SEQUENCE [LARGE SCALE GENOMIC DNA]</scope>
    <source>
        <strain evidence="1 2">LE124</strain>
    </source>
</reference>
<protein>
    <recommendedName>
        <fullName evidence="3">Ester cyclase</fullName>
    </recommendedName>
</protein>
<dbReference type="AlphaFoldDB" id="T0GXR7"/>
<sequence>MAGKPMTHDDLLSAYRAYLECLSARQLDRVGQFVHEDVEYGGEKIELSGYRKMLERDFREVPDVRFNIERVAVAARLAFDCTPVGRFLGLEVNGRRVSFCENVFYEYEDGKIRRVCSIIDKAAIEAQLGDRPGPVP</sequence>